<proteinExistence type="predicted"/>
<dbReference type="Gene3D" id="1.20.1110.10">
    <property type="entry name" value="Calcium-transporting ATPase, transmembrane domain"/>
    <property type="match status" value="2"/>
</dbReference>
<dbReference type="SUPFAM" id="SSF56784">
    <property type="entry name" value="HAD-like"/>
    <property type="match status" value="1"/>
</dbReference>
<evidence type="ECO:0000313" key="10">
    <source>
        <dbReference type="Proteomes" id="UP000715441"/>
    </source>
</evidence>
<accession>A0ABX1JBQ2</accession>
<dbReference type="Gene3D" id="3.40.1110.10">
    <property type="entry name" value="Calcium-transporting ATPase, cytoplasmic domain N"/>
    <property type="match status" value="1"/>
</dbReference>
<evidence type="ECO:0000256" key="7">
    <source>
        <dbReference type="SAM" id="Phobius"/>
    </source>
</evidence>
<evidence type="ECO:0000256" key="3">
    <source>
        <dbReference type="ARBA" id="ARBA00022967"/>
    </source>
</evidence>
<reference evidence="9 10" key="1">
    <citation type="submission" date="2020-04" db="EMBL/GenBank/DDBJ databases">
        <title>Novel species.</title>
        <authorList>
            <person name="Teo W.F.A."/>
            <person name="Lipun K."/>
            <person name="Srisuk N."/>
            <person name="Duangmal K."/>
        </authorList>
    </citation>
    <scope>NUCLEOTIDE SEQUENCE [LARGE SCALE GENOMIC DNA]</scope>
    <source>
        <strain evidence="9 10">K13G38</strain>
    </source>
</reference>
<dbReference type="Gene3D" id="3.40.50.1000">
    <property type="entry name" value="HAD superfamily/HAD-like"/>
    <property type="match status" value="2"/>
</dbReference>
<gene>
    <name evidence="9" type="ORF">HFP15_24425</name>
</gene>
<dbReference type="InterPro" id="IPR023298">
    <property type="entry name" value="ATPase_P-typ_TM_dom_sf"/>
</dbReference>
<feature type="transmembrane region" description="Helical" evidence="7">
    <location>
        <begin position="34"/>
        <end position="53"/>
    </location>
</feature>
<dbReference type="InterPro" id="IPR044492">
    <property type="entry name" value="P_typ_ATPase_HD_dom"/>
</dbReference>
<sequence length="774" mass="80644">MTAAQVRDRVERGETNTVARRTSRPLADIVRANVFTRFNAILGALFVVIVIVGPVQDTLFGMVVLANTAIGIVQEWRAKQTLDRLAILGEARPRVWRDGALTDLAPDQLVRDDVIELGPGEQLMVDGTLLSATGLELDESALTGEADPVAKRAEDSILSGSFVVAGAGRYRATHVGAQAYAARLAAEASRFTLAHSELRAGIDRILKWITWLFVPVTAVTLYGQLRGNQTLPDTVRGVVAALVPLVPEGLVLLTSIAFAVGVIRLGRRHCLVQELPAIEGLARVDVVCTDKTGTLTETGMRLGRLHPVGAEDPEATRALAALAAADSSPNASMRAIAAAYPAGPGWAVTASAAFSSVTRWSGASFTGHGNWVLGAPEALLPADSPVLGSANELAARGMRVLLLGRSDRAVDTDRAPGHVEPVALVVLEQKIRPDAASTLDYFAEQDVSVVILSGDNAVSVGAIAAGLHLPASAVFGRVTPQRKQEVVAGFQADGHGVAMTGDGVNDVLALKQADIGVAMGAGSPAARAVAQIVLLDNAFATLPHVVAEGRRVIGNIQRVASLFLIKTVYATVLAVAIGAARLPFPFLPRHLTLIGTLTIGVPAFFLALAPNTERVRGELIRRVLRIAVPVGVVAAAATFGCYFLVHAQGDASLTQQRTAATLTLFLISLAALIAIARPLTWWKLGLVAGIAGAFALVSLVPLGQRFFALDPTNAGAMLTALAIAAVGSALTLVAARTAGQVRAGRETPEPLARSGGSARRGARAGEGSAPHRPG</sequence>
<feature type="transmembrane region" description="Helical" evidence="7">
    <location>
        <begin position="623"/>
        <end position="645"/>
    </location>
</feature>
<keyword evidence="2 7" id="KW-0812">Transmembrane</keyword>
<dbReference type="SFLD" id="SFLDS00003">
    <property type="entry name" value="Haloacid_Dehalogenase"/>
    <property type="match status" value="1"/>
</dbReference>
<dbReference type="InterPro" id="IPR008250">
    <property type="entry name" value="ATPase_P-typ_transduc_dom_A_sf"/>
</dbReference>
<dbReference type="PANTHER" id="PTHR42861">
    <property type="entry name" value="CALCIUM-TRANSPORTING ATPASE"/>
    <property type="match status" value="1"/>
</dbReference>
<dbReference type="InterPro" id="IPR023299">
    <property type="entry name" value="ATPase_P-typ_cyto_dom_N"/>
</dbReference>
<dbReference type="SUPFAM" id="SSF81653">
    <property type="entry name" value="Calcium ATPase, transduction domain A"/>
    <property type="match status" value="1"/>
</dbReference>
<dbReference type="Gene3D" id="2.70.150.10">
    <property type="entry name" value="Calcium-transporting ATPase, cytoplasmic transduction domain A"/>
    <property type="match status" value="1"/>
</dbReference>
<dbReference type="NCBIfam" id="TIGR01494">
    <property type="entry name" value="ATPase_P-type"/>
    <property type="match status" value="2"/>
</dbReference>
<feature type="region of interest" description="Disordered" evidence="6">
    <location>
        <begin position="741"/>
        <end position="774"/>
    </location>
</feature>
<evidence type="ECO:0000259" key="8">
    <source>
        <dbReference type="Pfam" id="PF00122"/>
    </source>
</evidence>
<keyword evidence="5 7" id="KW-0472">Membrane</keyword>
<name>A0ABX1JBQ2_9PSEU</name>
<evidence type="ECO:0000313" key="9">
    <source>
        <dbReference type="EMBL" id="NKQ56030.1"/>
    </source>
</evidence>
<dbReference type="Pfam" id="PF00702">
    <property type="entry name" value="Hydrolase"/>
    <property type="match status" value="1"/>
</dbReference>
<feature type="transmembrane region" description="Helical" evidence="7">
    <location>
        <begin position="559"/>
        <end position="579"/>
    </location>
</feature>
<comment type="caution">
    <text evidence="9">The sequence shown here is derived from an EMBL/GenBank/DDBJ whole genome shotgun (WGS) entry which is preliminary data.</text>
</comment>
<evidence type="ECO:0000256" key="1">
    <source>
        <dbReference type="ARBA" id="ARBA00004651"/>
    </source>
</evidence>
<feature type="transmembrane region" description="Helical" evidence="7">
    <location>
        <begin position="237"/>
        <end position="263"/>
    </location>
</feature>
<dbReference type="PROSITE" id="PS00154">
    <property type="entry name" value="ATPASE_E1_E2"/>
    <property type="match status" value="1"/>
</dbReference>
<evidence type="ECO:0000256" key="4">
    <source>
        <dbReference type="ARBA" id="ARBA00022989"/>
    </source>
</evidence>
<comment type="subcellular location">
    <subcellularLocation>
        <location evidence="1">Cell membrane</location>
        <topology evidence="1">Multi-pass membrane protein</topology>
    </subcellularLocation>
</comment>
<feature type="transmembrane region" description="Helical" evidence="7">
    <location>
        <begin position="682"/>
        <end position="702"/>
    </location>
</feature>
<dbReference type="Pfam" id="PF00122">
    <property type="entry name" value="E1-E2_ATPase"/>
    <property type="match status" value="1"/>
</dbReference>
<organism evidence="9 10">
    <name type="scientific">Amycolatopsis acididurans</name>
    <dbReference type="NCBI Taxonomy" id="2724524"/>
    <lineage>
        <taxon>Bacteria</taxon>
        <taxon>Bacillati</taxon>
        <taxon>Actinomycetota</taxon>
        <taxon>Actinomycetes</taxon>
        <taxon>Pseudonocardiales</taxon>
        <taxon>Pseudonocardiaceae</taxon>
        <taxon>Amycolatopsis</taxon>
    </lineage>
</organism>
<feature type="transmembrane region" description="Helical" evidence="7">
    <location>
        <begin position="591"/>
        <end position="611"/>
    </location>
</feature>
<protein>
    <submittedName>
        <fullName evidence="9">HAD-IC family P-type ATPase</fullName>
    </submittedName>
</protein>
<dbReference type="InterPro" id="IPR059000">
    <property type="entry name" value="ATPase_P-type_domA"/>
</dbReference>
<feature type="domain" description="P-type ATPase A" evidence="8">
    <location>
        <begin position="94"/>
        <end position="186"/>
    </location>
</feature>
<feature type="transmembrane region" description="Helical" evidence="7">
    <location>
        <begin position="714"/>
        <end position="735"/>
    </location>
</feature>
<dbReference type="InterPro" id="IPR018303">
    <property type="entry name" value="ATPase_P-typ_P_site"/>
</dbReference>
<dbReference type="Proteomes" id="UP000715441">
    <property type="component" value="Unassembled WGS sequence"/>
</dbReference>
<dbReference type="SUPFAM" id="SSF81665">
    <property type="entry name" value="Calcium ATPase, transmembrane domain M"/>
    <property type="match status" value="1"/>
</dbReference>
<feature type="transmembrane region" description="Helical" evidence="7">
    <location>
        <begin position="657"/>
        <end position="675"/>
    </location>
</feature>
<dbReference type="InterPro" id="IPR036412">
    <property type="entry name" value="HAD-like_sf"/>
</dbReference>
<feature type="transmembrane region" description="Helical" evidence="7">
    <location>
        <begin position="205"/>
        <end position="225"/>
    </location>
</feature>
<keyword evidence="3" id="KW-1278">Translocase</keyword>
<evidence type="ECO:0000256" key="6">
    <source>
        <dbReference type="SAM" id="MobiDB-lite"/>
    </source>
</evidence>
<feature type="transmembrane region" description="Helical" evidence="7">
    <location>
        <begin position="59"/>
        <end position="76"/>
    </location>
</feature>
<keyword evidence="10" id="KW-1185">Reference proteome</keyword>
<dbReference type="EMBL" id="JAAXLS010000019">
    <property type="protein sequence ID" value="NKQ56030.1"/>
    <property type="molecule type" value="Genomic_DNA"/>
</dbReference>
<keyword evidence="4 7" id="KW-1133">Transmembrane helix</keyword>
<dbReference type="InterPro" id="IPR001757">
    <property type="entry name" value="P_typ_ATPase"/>
</dbReference>
<dbReference type="InterPro" id="IPR023214">
    <property type="entry name" value="HAD_sf"/>
</dbReference>
<evidence type="ECO:0000256" key="5">
    <source>
        <dbReference type="ARBA" id="ARBA00023136"/>
    </source>
</evidence>
<dbReference type="SFLD" id="SFLDG00002">
    <property type="entry name" value="C1.7:_P-type_atpase_like"/>
    <property type="match status" value="1"/>
</dbReference>
<dbReference type="SFLD" id="SFLDF00027">
    <property type="entry name" value="p-type_atpase"/>
    <property type="match status" value="1"/>
</dbReference>
<dbReference type="PRINTS" id="PR00119">
    <property type="entry name" value="CATATPASE"/>
</dbReference>
<evidence type="ECO:0000256" key="2">
    <source>
        <dbReference type="ARBA" id="ARBA00022692"/>
    </source>
</evidence>